<keyword evidence="2" id="KW-1185">Reference proteome</keyword>
<dbReference type="EMBL" id="VOQQ01000001">
    <property type="protein sequence ID" value="TXC62193.1"/>
    <property type="molecule type" value="Genomic_DNA"/>
</dbReference>
<dbReference type="AlphaFoldDB" id="A0A5C6TP44"/>
<accession>A0A5C6TP44</accession>
<name>A0A5C6TP44_9SPHN</name>
<comment type="caution">
    <text evidence="1">The sequence shown here is derived from an EMBL/GenBank/DDBJ whole genome shotgun (WGS) entry which is preliminary data.</text>
</comment>
<reference evidence="1 2" key="1">
    <citation type="journal article" date="2015" name="J. Microbiol.">
        <title>Sphingosinicella ginsenosidimutans sp. nov., with ginsenoside converting activity.</title>
        <authorList>
            <person name="Kim J.K."/>
            <person name="Kang M.S."/>
            <person name="Park S.C."/>
            <person name="Kim K.M."/>
            <person name="Choi K."/>
            <person name="Yoon M.H."/>
            <person name="Im W.T."/>
        </authorList>
    </citation>
    <scope>NUCLEOTIDE SEQUENCE [LARGE SCALE GENOMIC DNA]</scope>
    <source>
        <strain evidence="1 2">BS-11</strain>
    </source>
</reference>
<dbReference type="RefSeq" id="WP_147041581.1">
    <property type="nucleotide sequence ID" value="NZ_BAABIR010000001.1"/>
</dbReference>
<evidence type="ECO:0000313" key="1">
    <source>
        <dbReference type="EMBL" id="TXC62193.1"/>
    </source>
</evidence>
<dbReference type="Proteomes" id="UP000321249">
    <property type="component" value="Unassembled WGS sequence"/>
</dbReference>
<organism evidence="1 2">
    <name type="scientific">Allosphingosinicella ginsenosidimutans</name>
    <dbReference type="NCBI Taxonomy" id="1176539"/>
    <lineage>
        <taxon>Bacteria</taxon>
        <taxon>Pseudomonadati</taxon>
        <taxon>Pseudomonadota</taxon>
        <taxon>Alphaproteobacteria</taxon>
        <taxon>Sphingomonadales</taxon>
        <taxon>Sphingomonadaceae</taxon>
        <taxon>Allosphingosinicella</taxon>
    </lineage>
</organism>
<evidence type="ECO:0008006" key="3">
    <source>
        <dbReference type="Google" id="ProtNLM"/>
    </source>
</evidence>
<sequence length="66" mass="7420">MTTGGLFELLASERDSLLRYLGLRGATIEEAEDILHDVYLKLRETETGPIAQPMPRMVRIGIDAKF</sequence>
<proteinExistence type="predicted"/>
<evidence type="ECO:0000313" key="2">
    <source>
        <dbReference type="Proteomes" id="UP000321249"/>
    </source>
</evidence>
<gene>
    <name evidence="1" type="ORF">FRZ32_00135</name>
</gene>
<protein>
    <recommendedName>
        <fullName evidence="3">RNA polymerase sigma-70 region 2 domain-containing protein</fullName>
    </recommendedName>
</protein>
<dbReference type="OrthoDB" id="7190058at2"/>